<evidence type="ECO:0000313" key="11">
    <source>
        <dbReference type="EMBL" id="XCN73811.1"/>
    </source>
</evidence>
<dbReference type="InterPro" id="IPR045275">
    <property type="entry name" value="MscS_archaea/bacteria_type"/>
</dbReference>
<gene>
    <name evidence="11" type="ORF">Q3M24_03375</name>
</gene>
<comment type="similarity">
    <text evidence="2">Belongs to the MscS (TC 1.A.23) family.</text>
</comment>
<keyword evidence="3" id="KW-1003">Cell membrane</keyword>
<comment type="subcellular location">
    <subcellularLocation>
        <location evidence="1">Cell membrane</location>
        <topology evidence="1">Multi-pass membrane protein</topology>
    </subcellularLocation>
</comment>
<accession>A0AAU8LXA1</accession>
<dbReference type="EMBL" id="CP159373">
    <property type="protein sequence ID" value="XCN73811.1"/>
    <property type="molecule type" value="Genomic_DNA"/>
</dbReference>
<evidence type="ECO:0000256" key="3">
    <source>
        <dbReference type="ARBA" id="ARBA00022475"/>
    </source>
</evidence>
<name>A0AAU8LXA1_9BACT</name>
<evidence type="ECO:0000259" key="8">
    <source>
        <dbReference type="Pfam" id="PF00924"/>
    </source>
</evidence>
<dbReference type="InterPro" id="IPR049278">
    <property type="entry name" value="MS_channel_C"/>
</dbReference>
<dbReference type="InterPro" id="IPR010920">
    <property type="entry name" value="LSM_dom_sf"/>
</dbReference>
<dbReference type="SUPFAM" id="SSF82861">
    <property type="entry name" value="Mechanosensitive channel protein MscS (YggB), transmembrane region"/>
    <property type="match status" value="1"/>
</dbReference>
<proteinExistence type="inferred from homology"/>
<dbReference type="KEGG" id="eaj:Q3M24_03375"/>
<dbReference type="PANTHER" id="PTHR30221">
    <property type="entry name" value="SMALL-CONDUCTANCE MECHANOSENSITIVE CHANNEL"/>
    <property type="match status" value="1"/>
</dbReference>
<evidence type="ECO:0000256" key="2">
    <source>
        <dbReference type="ARBA" id="ARBA00008017"/>
    </source>
</evidence>
<dbReference type="Gene3D" id="2.30.30.60">
    <property type="match status" value="1"/>
</dbReference>
<dbReference type="GO" id="GO:0008381">
    <property type="term" value="F:mechanosensitive monoatomic ion channel activity"/>
    <property type="evidence" value="ECO:0007669"/>
    <property type="project" value="InterPro"/>
</dbReference>
<feature type="domain" description="Mechanosensitive ion channel MscS" evidence="8">
    <location>
        <begin position="102"/>
        <end position="167"/>
    </location>
</feature>
<feature type="transmembrane region" description="Helical" evidence="7">
    <location>
        <begin position="53"/>
        <end position="75"/>
    </location>
</feature>
<dbReference type="Gene3D" id="3.30.70.100">
    <property type="match status" value="1"/>
</dbReference>
<dbReference type="PANTHER" id="PTHR30221:SF1">
    <property type="entry name" value="SMALL-CONDUCTANCE MECHANOSENSITIVE CHANNEL"/>
    <property type="match status" value="1"/>
</dbReference>
<reference evidence="11" key="1">
    <citation type="journal article" date="2024" name="Syst. Appl. Microbiol.">
        <title>First single-strain enrichments of Electrothrix cable bacteria, description of E. aestuarii sp. nov. and E. rattekaaiensis sp. nov., and proposal of a cable bacteria taxonomy following the rules of the SeqCode.</title>
        <authorList>
            <person name="Plum-Jensen L.E."/>
            <person name="Schramm A."/>
            <person name="Marshall I.P.G."/>
        </authorList>
    </citation>
    <scope>NUCLEOTIDE SEQUENCE</scope>
    <source>
        <strain evidence="11">Rat1</strain>
    </source>
</reference>
<dbReference type="GO" id="GO:0005886">
    <property type="term" value="C:plasma membrane"/>
    <property type="evidence" value="ECO:0007669"/>
    <property type="project" value="UniProtKB-SubCell"/>
</dbReference>
<organism evidence="11">
    <name type="scientific">Candidatus Electrothrix aestuarii</name>
    <dbReference type="NCBI Taxonomy" id="3062594"/>
    <lineage>
        <taxon>Bacteria</taxon>
        <taxon>Pseudomonadati</taxon>
        <taxon>Thermodesulfobacteriota</taxon>
        <taxon>Desulfobulbia</taxon>
        <taxon>Desulfobulbales</taxon>
        <taxon>Desulfobulbaceae</taxon>
        <taxon>Candidatus Electrothrix</taxon>
    </lineage>
</organism>
<dbReference type="Pfam" id="PF21082">
    <property type="entry name" value="MS_channel_3rd"/>
    <property type="match status" value="1"/>
</dbReference>
<sequence length="274" mass="29633">MEDLAVKIQEWIILYGIKVGAAILIFILGRYAALTIRSFVEKMLTKSRVDVTLISFLTSVSYVAMMAFVVIAALSKLGIQTASFVAVLGAAGLAVGLALQGSLSNFAAGTLLIIFKPFKVGDYIEAAGTAGTVKEIGIFTTELRTPDNKKVIVPNAKASGDNIINYTATGQRRIDMIASVGYSDDLDKVREILISILAEDERILKDPTPVIAVLQLADSSVDFAVRPWVKTSDYFAVLCDTQEKIKKRFDAEGISIPFPQCDMHIHNGEDLPGA</sequence>
<dbReference type="SUPFAM" id="SSF50182">
    <property type="entry name" value="Sm-like ribonucleoproteins"/>
    <property type="match status" value="1"/>
</dbReference>
<dbReference type="InterPro" id="IPR049142">
    <property type="entry name" value="MS_channel_1st"/>
</dbReference>
<evidence type="ECO:0000259" key="9">
    <source>
        <dbReference type="Pfam" id="PF21082"/>
    </source>
</evidence>
<feature type="domain" description="Mechanosensitive ion channel transmembrane helices 2/3" evidence="10">
    <location>
        <begin position="62"/>
        <end position="100"/>
    </location>
</feature>
<dbReference type="InterPro" id="IPR008910">
    <property type="entry name" value="MSC_TM_helix"/>
</dbReference>
<evidence type="ECO:0000259" key="10">
    <source>
        <dbReference type="Pfam" id="PF21088"/>
    </source>
</evidence>
<keyword evidence="6 7" id="KW-0472">Membrane</keyword>
<dbReference type="SUPFAM" id="SSF82689">
    <property type="entry name" value="Mechanosensitive channel protein MscS (YggB), C-terminal domain"/>
    <property type="match status" value="1"/>
</dbReference>
<dbReference type="Pfam" id="PF21088">
    <property type="entry name" value="MS_channel_1st"/>
    <property type="match status" value="1"/>
</dbReference>
<dbReference type="AlphaFoldDB" id="A0AAU8LXA1"/>
<keyword evidence="4 7" id="KW-0812">Transmembrane</keyword>
<dbReference type="InterPro" id="IPR011014">
    <property type="entry name" value="MscS_channel_TM-2"/>
</dbReference>
<keyword evidence="5 7" id="KW-1133">Transmembrane helix</keyword>
<dbReference type="InterPro" id="IPR023408">
    <property type="entry name" value="MscS_beta-dom_sf"/>
</dbReference>
<feature type="transmembrane region" description="Helical" evidence="7">
    <location>
        <begin position="12"/>
        <end position="33"/>
    </location>
</feature>
<reference evidence="11" key="2">
    <citation type="submission" date="2024-06" db="EMBL/GenBank/DDBJ databases">
        <authorList>
            <person name="Plum-Jensen L.E."/>
            <person name="Schramm A."/>
            <person name="Marshall I.P.G."/>
        </authorList>
    </citation>
    <scope>NUCLEOTIDE SEQUENCE</scope>
    <source>
        <strain evidence="11">Rat1</strain>
    </source>
</reference>
<dbReference type="Pfam" id="PF00924">
    <property type="entry name" value="MS_channel_2nd"/>
    <property type="match status" value="1"/>
</dbReference>
<protein>
    <submittedName>
        <fullName evidence="11">Mechanosensitive ion channel domain-containing protein</fullName>
    </submittedName>
</protein>
<dbReference type="InterPro" id="IPR011066">
    <property type="entry name" value="MscS_channel_C_sf"/>
</dbReference>
<evidence type="ECO:0000256" key="4">
    <source>
        <dbReference type="ARBA" id="ARBA00022692"/>
    </source>
</evidence>
<dbReference type="Gene3D" id="1.10.287.1260">
    <property type="match status" value="1"/>
</dbReference>
<feature type="transmembrane region" description="Helical" evidence="7">
    <location>
        <begin position="81"/>
        <end position="99"/>
    </location>
</feature>
<evidence type="ECO:0000256" key="1">
    <source>
        <dbReference type="ARBA" id="ARBA00004651"/>
    </source>
</evidence>
<evidence type="ECO:0000256" key="6">
    <source>
        <dbReference type="ARBA" id="ARBA00023136"/>
    </source>
</evidence>
<feature type="domain" description="Mechanosensitive ion channel MscS C-terminal" evidence="9">
    <location>
        <begin position="178"/>
        <end position="256"/>
    </location>
</feature>
<dbReference type="InterPro" id="IPR006685">
    <property type="entry name" value="MscS_channel_2nd"/>
</dbReference>
<evidence type="ECO:0000256" key="5">
    <source>
        <dbReference type="ARBA" id="ARBA00022989"/>
    </source>
</evidence>
<evidence type="ECO:0000256" key="7">
    <source>
        <dbReference type="SAM" id="Phobius"/>
    </source>
</evidence>
<dbReference type="Pfam" id="PF05552">
    <property type="entry name" value="MS_channel_1st_1"/>
    <property type="match status" value="1"/>
</dbReference>